<name>A0AAE0GV52_9CHLO</name>
<evidence type="ECO:0000313" key="2">
    <source>
        <dbReference type="EMBL" id="KAK3284663.1"/>
    </source>
</evidence>
<dbReference type="AlphaFoldDB" id="A0AAE0GV52"/>
<feature type="region of interest" description="Disordered" evidence="1">
    <location>
        <begin position="1"/>
        <end position="29"/>
    </location>
</feature>
<reference evidence="2 3" key="1">
    <citation type="journal article" date="2015" name="Genome Biol. Evol.">
        <title>Comparative Genomics of a Bacterivorous Green Alga Reveals Evolutionary Causalities and Consequences of Phago-Mixotrophic Mode of Nutrition.</title>
        <authorList>
            <person name="Burns J.A."/>
            <person name="Paasch A."/>
            <person name="Narechania A."/>
            <person name="Kim E."/>
        </authorList>
    </citation>
    <scope>NUCLEOTIDE SEQUENCE [LARGE SCALE GENOMIC DNA]</scope>
    <source>
        <strain evidence="2 3">PLY_AMNH</strain>
    </source>
</reference>
<comment type="caution">
    <text evidence="2">The sequence shown here is derived from an EMBL/GenBank/DDBJ whole genome shotgun (WGS) entry which is preliminary data.</text>
</comment>
<protein>
    <submittedName>
        <fullName evidence="2">Uncharacterized protein</fullName>
    </submittedName>
</protein>
<feature type="region of interest" description="Disordered" evidence="1">
    <location>
        <begin position="154"/>
        <end position="178"/>
    </location>
</feature>
<feature type="compositionally biased region" description="Polar residues" evidence="1">
    <location>
        <begin position="165"/>
        <end position="178"/>
    </location>
</feature>
<proteinExistence type="predicted"/>
<evidence type="ECO:0000256" key="1">
    <source>
        <dbReference type="SAM" id="MobiDB-lite"/>
    </source>
</evidence>
<dbReference type="EMBL" id="LGRX02002208">
    <property type="protein sequence ID" value="KAK3284663.1"/>
    <property type="molecule type" value="Genomic_DNA"/>
</dbReference>
<keyword evidence="3" id="KW-1185">Reference proteome</keyword>
<gene>
    <name evidence="2" type="ORF">CYMTET_7695</name>
</gene>
<organism evidence="2 3">
    <name type="scientific">Cymbomonas tetramitiformis</name>
    <dbReference type="NCBI Taxonomy" id="36881"/>
    <lineage>
        <taxon>Eukaryota</taxon>
        <taxon>Viridiplantae</taxon>
        <taxon>Chlorophyta</taxon>
        <taxon>Pyramimonadophyceae</taxon>
        <taxon>Pyramimonadales</taxon>
        <taxon>Pyramimonadaceae</taxon>
        <taxon>Cymbomonas</taxon>
    </lineage>
</organism>
<dbReference type="Proteomes" id="UP001190700">
    <property type="component" value="Unassembled WGS sequence"/>
</dbReference>
<sequence>MPPRAHLTEDAGAIPPDHDDTAETDSADSDELTWQFRDSPLCLLWATLQIGGSCPETVYVNYHCIFAVTKAQIRNRSRDFYISLQKWIDKNPDVNAKALEVLWMSVFDYMPGDNPMPHEGETKSAKTLTTETTALPTASPTLAPRQAEAVPTARTAAPLKADAPTISNTAFPNSSSDSSINNATIDYGLRRVALWIAGGSFRAHSHQHSSEYGGAEAVSAQHEASKSHVDIVIGTLMIRLNVTEVDVFIHTYKTNDTESLKDWYAPYLRYLHPYSLSQQDQFWPGRSFGAGHEVVHAIPSYDGVLFIRPDLIFKPYMVEAMLHAQYDKLLLPFLEWGIRLWNKHQTSVKVADTLMWIPGKFLNSLPIFKNMPQSFGGWVINHNVLEDRAFKHIPQHMIDFFLPGEYHDADPEKDWNPIYSYAARAERLPETAALERVKLIRGW</sequence>
<evidence type="ECO:0000313" key="3">
    <source>
        <dbReference type="Proteomes" id="UP001190700"/>
    </source>
</evidence>
<accession>A0AAE0GV52</accession>